<evidence type="ECO:0000313" key="1">
    <source>
        <dbReference type="EMBL" id="KAG1542816.1"/>
    </source>
</evidence>
<sequence>MHCPKEYINQKINVPSEVENHEFFSSNNVDIWSFKNFLLSFGDLECLSLNDVKSKKTEYINSLNSLKLLANLDRLLVTYYTDDNFKQLLNELLTPSIHLSNIQSSNIIIVGRDAKVMANEEKKRKSDQVHDDCTVSVEKNKKVYSYIRPVTTGINYNFNGPDIDKEHKAKIEDVAYIKLNEGHSCDNQYVVNQYTQNVEEQHNLYHVKKHQALIKFLEEAMEQSFEELFFWLGTYAIDANISGEEKKDIIFAKLVLADYYANCVKPKVFVNMNERTPFIEYVVPLFKYFSASYKSIAFQWCEKGLETNRYISLYHLAEGSRRRLADGVGYDAGSGYEVMLMESAGENSDGHAKENTMKLLECSIRSLKAEMEKVKSASLETFKRRRFLTCLYAKDKLTLLATFLVDSDRWGFNFVREAVIPRSWVDRHAWLRVFELFFCLKNHLDEQTEVSDQLNKEANGWVVVKQGATINDMTKIFLSNALQSLQSQDRHASTRSHTQLSADIWNIFTAFTRGFRGTKVTAFEDVEAKMIVNDRCQRQIWIQSAKINSAVFDLLESPVTPAKFYEALSLQYPAPIGAAVFHQGTINGTIIAFDSSEATY</sequence>
<dbReference type="EMBL" id="JAANIT010001013">
    <property type="protein sequence ID" value="KAG1542816.1"/>
    <property type="molecule type" value="Genomic_DNA"/>
</dbReference>
<proteinExistence type="predicted"/>
<evidence type="ECO:0000313" key="2">
    <source>
        <dbReference type="Proteomes" id="UP000717996"/>
    </source>
</evidence>
<comment type="caution">
    <text evidence="1">The sequence shown here is derived from an EMBL/GenBank/DDBJ whole genome shotgun (WGS) entry which is preliminary data.</text>
</comment>
<dbReference type="AlphaFoldDB" id="A0A9P6YA85"/>
<reference evidence="1" key="1">
    <citation type="journal article" date="2020" name="Microb. Genom.">
        <title>Genetic diversity of clinical and environmental Mucorales isolates obtained from an investigation of mucormycosis cases among solid organ transplant recipients.</title>
        <authorList>
            <person name="Nguyen M.H."/>
            <person name="Kaul D."/>
            <person name="Muto C."/>
            <person name="Cheng S.J."/>
            <person name="Richter R.A."/>
            <person name="Bruno V.M."/>
            <person name="Liu G."/>
            <person name="Beyhan S."/>
            <person name="Sundermann A.J."/>
            <person name="Mounaud S."/>
            <person name="Pasculle A.W."/>
            <person name="Nierman W.C."/>
            <person name="Driscoll E."/>
            <person name="Cumbie R."/>
            <person name="Clancy C.J."/>
            <person name="Dupont C.L."/>
        </authorList>
    </citation>
    <scope>NUCLEOTIDE SEQUENCE</scope>
    <source>
        <strain evidence="1">GL16</strain>
    </source>
</reference>
<gene>
    <name evidence="1" type="ORF">G6F51_007048</name>
</gene>
<dbReference type="Proteomes" id="UP000717996">
    <property type="component" value="Unassembled WGS sequence"/>
</dbReference>
<protein>
    <submittedName>
        <fullName evidence="1">Uncharacterized protein</fullName>
    </submittedName>
</protein>
<accession>A0A9P6YA85</accession>
<organism evidence="1 2">
    <name type="scientific">Rhizopus oryzae</name>
    <name type="common">Mucormycosis agent</name>
    <name type="synonym">Rhizopus arrhizus var. delemar</name>
    <dbReference type="NCBI Taxonomy" id="64495"/>
    <lineage>
        <taxon>Eukaryota</taxon>
        <taxon>Fungi</taxon>
        <taxon>Fungi incertae sedis</taxon>
        <taxon>Mucoromycota</taxon>
        <taxon>Mucoromycotina</taxon>
        <taxon>Mucoromycetes</taxon>
        <taxon>Mucorales</taxon>
        <taxon>Mucorineae</taxon>
        <taxon>Rhizopodaceae</taxon>
        <taxon>Rhizopus</taxon>
    </lineage>
</organism>
<name>A0A9P6YA85_RHIOR</name>
<dbReference type="OrthoDB" id="2280511at2759"/>